<comment type="caution">
    <text evidence="3">The sequence shown here is derived from an EMBL/GenBank/DDBJ whole genome shotgun (WGS) entry which is preliminary data.</text>
</comment>
<dbReference type="PANTHER" id="PTHR33515">
    <property type="entry name" value="RIBOSOME-BINDING FACTOR A, CHLOROPLASTIC-RELATED"/>
    <property type="match status" value="1"/>
</dbReference>
<dbReference type="InterPro" id="IPR023799">
    <property type="entry name" value="RbfA_dom_sf"/>
</dbReference>
<protein>
    <recommendedName>
        <fullName evidence="2">Ribosome-binding factor A</fullName>
    </recommendedName>
</protein>
<dbReference type="Proteomes" id="UP001595615">
    <property type="component" value="Unassembled WGS sequence"/>
</dbReference>
<keyword evidence="4" id="KW-1185">Reference proteome</keyword>
<dbReference type="NCBIfam" id="TIGR00082">
    <property type="entry name" value="rbfA"/>
    <property type="match status" value="1"/>
</dbReference>
<evidence type="ECO:0000256" key="1">
    <source>
        <dbReference type="ARBA" id="ARBA00022517"/>
    </source>
</evidence>
<dbReference type="SUPFAM" id="SSF89919">
    <property type="entry name" value="Ribosome-binding factor A, RbfA"/>
    <property type="match status" value="1"/>
</dbReference>
<dbReference type="NCBIfam" id="NF001802">
    <property type="entry name" value="PRK00521.2-5"/>
    <property type="match status" value="1"/>
</dbReference>
<accession>A0ABV7X9J1</accession>
<dbReference type="EMBL" id="JBHRXV010000007">
    <property type="protein sequence ID" value="MFC3712722.1"/>
    <property type="molecule type" value="Genomic_DNA"/>
</dbReference>
<proteinExistence type="inferred from homology"/>
<evidence type="ECO:0000313" key="3">
    <source>
        <dbReference type="EMBL" id="MFC3712722.1"/>
    </source>
</evidence>
<reference evidence="4" key="1">
    <citation type="journal article" date="2019" name="Int. J. Syst. Evol. Microbiol.">
        <title>The Global Catalogue of Microorganisms (GCM) 10K type strain sequencing project: providing services to taxonomists for standard genome sequencing and annotation.</title>
        <authorList>
            <consortium name="The Broad Institute Genomics Platform"/>
            <consortium name="The Broad Institute Genome Sequencing Center for Infectious Disease"/>
            <person name="Wu L."/>
            <person name="Ma J."/>
        </authorList>
    </citation>
    <scope>NUCLEOTIDE SEQUENCE [LARGE SCALE GENOMIC DNA]</scope>
    <source>
        <strain evidence="4">KCTC 42644</strain>
    </source>
</reference>
<keyword evidence="2" id="KW-0963">Cytoplasm</keyword>
<dbReference type="PANTHER" id="PTHR33515:SF1">
    <property type="entry name" value="RIBOSOME-BINDING FACTOR A, CHLOROPLASTIC-RELATED"/>
    <property type="match status" value="1"/>
</dbReference>
<dbReference type="Pfam" id="PF02033">
    <property type="entry name" value="RBFA"/>
    <property type="match status" value="1"/>
</dbReference>
<organism evidence="3 4">
    <name type="scientific">Sphingoaurantiacus capsulatus</name>
    <dbReference type="NCBI Taxonomy" id="1771310"/>
    <lineage>
        <taxon>Bacteria</taxon>
        <taxon>Pseudomonadati</taxon>
        <taxon>Pseudomonadota</taxon>
        <taxon>Alphaproteobacteria</taxon>
        <taxon>Sphingomonadales</taxon>
        <taxon>Sphingosinicellaceae</taxon>
        <taxon>Sphingoaurantiacus</taxon>
    </lineage>
</organism>
<sequence>MRQQRDEQGKSVRTLRVGEQMRHALAEVLSRGQLRDEVLERAIISVTEVRMSPDLRHATVFIQPLGASEQEAIEVIKAMKRNVRFLKTEAARRVNTKYAAELHFHLDETFDEASRIDAILRSPQVARDLGGKMGNPDDSDDN</sequence>
<dbReference type="InterPro" id="IPR000238">
    <property type="entry name" value="RbfA"/>
</dbReference>
<comment type="similarity">
    <text evidence="2">Belongs to the RbfA family.</text>
</comment>
<comment type="subcellular location">
    <subcellularLocation>
        <location evidence="2">Cytoplasm</location>
    </subcellularLocation>
</comment>
<gene>
    <name evidence="2 3" type="primary">rbfA</name>
    <name evidence="3" type="ORF">ACFOMD_09085</name>
</gene>
<comment type="subunit">
    <text evidence="2">Monomer. Binds 30S ribosomal subunits, but not 50S ribosomal subunits or 70S ribosomes.</text>
</comment>
<dbReference type="Gene3D" id="3.30.300.20">
    <property type="match status" value="1"/>
</dbReference>
<comment type="function">
    <text evidence="2">One of several proteins that assist in the late maturation steps of the functional core of the 30S ribosomal subunit. Associates with free 30S ribosomal subunits (but not with 30S subunits that are part of 70S ribosomes or polysomes). Required for efficient processing of 16S rRNA. May interact with the 5'-terminal helix region of 16S rRNA.</text>
</comment>
<evidence type="ECO:0000256" key="2">
    <source>
        <dbReference type="HAMAP-Rule" id="MF_00003"/>
    </source>
</evidence>
<keyword evidence="1 2" id="KW-0690">Ribosome biogenesis</keyword>
<dbReference type="HAMAP" id="MF_00003">
    <property type="entry name" value="RbfA"/>
    <property type="match status" value="1"/>
</dbReference>
<name>A0ABV7X9J1_9SPHN</name>
<dbReference type="RefSeq" id="WP_380860166.1">
    <property type="nucleotide sequence ID" value="NZ_JBHRXV010000007.1"/>
</dbReference>
<evidence type="ECO:0000313" key="4">
    <source>
        <dbReference type="Proteomes" id="UP001595615"/>
    </source>
</evidence>
<dbReference type="InterPro" id="IPR015946">
    <property type="entry name" value="KH_dom-like_a/b"/>
</dbReference>